<dbReference type="GO" id="GO:0006362">
    <property type="term" value="P:transcription elongation by RNA polymerase I"/>
    <property type="evidence" value="ECO:0007669"/>
    <property type="project" value="TreeGrafter"/>
</dbReference>
<keyword evidence="5" id="KW-0542">Nucleomorph</keyword>
<gene>
    <name evidence="5" type="primary">rpc9</name>
    <name evidence="5" type="ORF">CMESO_120</name>
</gene>
<dbReference type="EMBL" id="CP003680">
    <property type="protein sequence ID" value="AFP65315.1"/>
    <property type="molecule type" value="Genomic_DNA"/>
</dbReference>
<dbReference type="SUPFAM" id="SSF55257">
    <property type="entry name" value="RBP11-like subunits of RNA polymerase"/>
    <property type="match status" value="1"/>
</dbReference>
<evidence type="ECO:0000256" key="3">
    <source>
        <dbReference type="ARBA" id="ARBA00025751"/>
    </source>
</evidence>
<dbReference type="Proteomes" id="UP000243348">
    <property type="component" value="Nucleomorph 1"/>
</dbReference>
<dbReference type="GO" id="GO:0046983">
    <property type="term" value="F:protein dimerization activity"/>
    <property type="evidence" value="ECO:0007669"/>
    <property type="project" value="InterPro"/>
</dbReference>
<accession>J7GA03</accession>
<dbReference type="AlphaFoldDB" id="J7GA03"/>
<evidence type="ECO:0000256" key="1">
    <source>
        <dbReference type="ARBA" id="ARBA00022478"/>
    </source>
</evidence>
<dbReference type="Gene3D" id="3.30.1360.10">
    <property type="entry name" value="RNA polymerase, RBP11-like subunit"/>
    <property type="match status" value="1"/>
</dbReference>
<geneLocation type="nucleomorph" evidence="5"/>
<dbReference type="InterPro" id="IPR009025">
    <property type="entry name" value="RBP11-like_dimer"/>
</dbReference>
<evidence type="ECO:0000313" key="6">
    <source>
        <dbReference type="Proteomes" id="UP000243348"/>
    </source>
</evidence>
<name>J7GA03_9CRYP</name>
<feature type="domain" description="DNA-directed RNA polymerase RBP11-like dimerisation" evidence="4">
    <location>
        <begin position="17"/>
        <end position="64"/>
    </location>
</feature>
<dbReference type="GO" id="GO:0003677">
    <property type="term" value="F:DNA binding"/>
    <property type="evidence" value="ECO:0007669"/>
    <property type="project" value="InterPro"/>
</dbReference>
<proteinExistence type="inferred from homology"/>
<sequence length="100" mass="11436">MIKKKIIIKKKKNFNLVTFYNEDHTLGNVLRFLIAGNPEVKFVGYNVPHPSEKIMNLKIVTNVSNSIEPIFLSLKNSSEMAVLTGNFFDLSIENNSRNCY</sequence>
<evidence type="ECO:0000259" key="4">
    <source>
        <dbReference type="Pfam" id="PF13656"/>
    </source>
</evidence>
<dbReference type="PANTHER" id="PTHR13946">
    <property type="entry name" value="DNA-DIRECTED RNA POLYMERASE I,II,III"/>
    <property type="match status" value="1"/>
</dbReference>
<comment type="similarity">
    <text evidence="3">Belongs to the archaeal Rpo11/eukaryotic RPB11/RPC19 RNA polymerase subunit family.</text>
</comment>
<evidence type="ECO:0000313" key="5">
    <source>
        <dbReference type="EMBL" id="AFP65315.1"/>
    </source>
</evidence>
<protein>
    <submittedName>
        <fullName evidence="5">DNA-deirected RNA polymerases I and III 16kDa polypeptide</fullName>
    </submittedName>
</protein>
<organism evidence="5 6">
    <name type="scientific">Chroomonas mesostigmatica CCMP1168</name>
    <dbReference type="NCBI Taxonomy" id="1195612"/>
    <lineage>
        <taxon>Eukaryota</taxon>
        <taxon>Cryptophyceae</taxon>
        <taxon>Pyrenomonadales</taxon>
        <taxon>Chroomonadaceae</taxon>
        <taxon>Chroomonas</taxon>
    </lineage>
</organism>
<dbReference type="Pfam" id="PF13656">
    <property type="entry name" value="RNA_pol_L_2"/>
    <property type="match status" value="1"/>
</dbReference>
<dbReference type="GO" id="GO:0005736">
    <property type="term" value="C:RNA polymerase I complex"/>
    <property type="evidence" value="ECO:0007669"/>
    <property type="project" value="TreeGrafter"/>
</dbReference>
<dbReference type="InterPro" id="IPR022905">
    <property type="entry name" value="Rpo11-like"/>
</dbReference>
<reference evidence="5 6" key="1">
    <citation type="journal article" date="2012" name="Genome Biol. Evol.">
        <title>Nucleomorph genome sequence of the cryptophyte alga Chroomonas mesostigmatica CCMP1168 reveals lineage-specific gene loss and genome complexity.</title>
        <authorList>
            <person name="Moore C.E."/>
            <person name="Curtis B."/>
            <person name="Mills T."/>
            <person name="Tanifuji G."/>
            <person name="Archibald J.M."/>
        </authorList>
    </citation>
    <scope>NUCLEOTIDE SEQUENCE [LARGE SCALE GENOMIC DNA]</scope>
    <source>
        <strain evidence="5 6">CCMP1168</strain>
    </source>
</reference>
<dbReference type="HAMAP" id="MF_00261">
    <property type="entry name" value="RNApol_arch_Rpo11"/>
    <property type="match status" value="1"/>
</dbReference>
<dbReference type="PANTHER" id="PTHR13946:SF28">
    <property type="entry name" value="DNA-DIRECTED RNA POLYMERASES I AND III SUBUNIT RPAC2"/>
    <property type="match status" value="1"/>
</dbReference>
<dbReference type="GO" id="GO:0003899">
    <property type="term" value="F:DNA-directed RNA polymerase activity"/>
    <property type="evidence" value="ECO:0007669"/>
    <property type="project" value="InterPro"/>
</dbReference>
<dbReference type="InterPro" id="IPR008193">
    <property type="entry name" value="RNA_pol_Rpb11_13-16kDa_CS"/>
</dbReference>
<evidence type="ECO:0000256" key="2">
    <source>
        <dbReference type="ARBA" id="ARBA00023163"/>
    </source>
</evidence>
<keyword evidence="2" id="KW-0804">Transcription</keyword>
<dbReference type="GO" id="GO:0006383">
    <property type="term" value="P:transcription by RNA polymerase III"/>
    <property type="evidence" value="ECO:0007669"/>
    <property type="project" value="TreeGrafter"/>
</dbReference>
<dbReference type="PROSITE" id="PS01154">
    <property type="entry name" value="RNA_POL_L_13KD"/>
    <property type="match status" value="1"/>
</dbReference>
<dbReference type="InterPro" id="IPR036603">
    <property type="entry name" value="RBP11-like"/>
</dbReference>
<keyword evidence="1" id="KW-0240">DNA-directed RNA polymerase</keyword>
<dbReference type="GO" id="GO:0005666">
    <property type="term" value="C:RNA polymerase III complex"/>
    <property type="evidence" value="ECO:0007669"/>
    <property type="project" value="TreeGrafter"/>
</dbReference>